<dbReference type="Gene3D" id="3.30.420.10">
    <property type="entry name" value="Ribonuclease H-like superfamily/Ribonuclease H"/>
    <property type="match status" value="1"/>
</dbReference>
<dbReference type="Proteomes" id="UP000887159">
    <property type="component" value="Unassembled WGS sequence"/>
</dbReference>
<accession>A0A8X6W5U1</accession>
<organism evidence="1 2">
    <name type="scientific">Trichonephila clavipes</name>
    <name type="common">Golden silk orbweaver</name>
    <name type="synonym">Nephila clavipes</name>
    <dbReference type="NCBI Taxonomy" id="2585209"/>
    <lineage>
        <taxon>Eukaryota</taxon>
        <taxon>Metazoa</taxon>
        <taxon>Ecdysozoa</taxon>
        <taxon>Arthropoda</taxon>
        <taxon>Chelicerata</taxon>
        <taxon>Arachnida</taxon>
        <taxon>Araneae</taxon>
        <taxon>Araneomorphae</taxon>
        <taxon>Entelegynae</taxon>
        <taxon>Araneoidea</taxon>
        <taxon>Nephilidae</taxon>
        <taxon>Trichonephila</taxon>
    </lineage>
</organism>
<evidence type="ECO:0000313" key="1">
    <source>
        <dbReference type="EMBL" id="GFY28820.1"/>
    </source>
</evidence>
<dbReference type="PANTHER" id="PTHR47326">
    <property type="entry name" value="TRANSPOSABLE ELEMENT TC3 TRANSPOSASE-LIKE PROTEIN"/>
    <property type="match status" value="1"/>
</dbReference>
<sequence>MEAIASEAAKGTSSAREAVRRLGLPPSSDRNILRRILQLYPYKLQSCHELLPADTAQREAFAKWAFSKWNRIPPGFLTSLGQMKLISRFMVTLITITVAFGRPLIHCPVNGWITETVNAQRYLTLLRETVVPCLIQRGQISNVTFMQDGANSHTDNQVKAFLIQTFGEDRIVSRHCRYPWPPRSPDLTPADFWLWGYLKSRVYLSGPSSLSELKDAIHREVSSIHPDMLHSAVAGFVTRLECLLPCGGGHVEHILLFKNHGSECSRIPEKEDSGIQWRNNTALSFCKVSEISGLEGFCLSEGSLAVGKNATYYNGKVLAVCEATMHLLSAGLTPAKVVFFIDSQSATLALSSNTPTDCLYTIHFRTKIEELISYG</sequence>
<comment type="caution">
    <text evidence="1">The sequence shown here is derived from an EMBL/GenBank/DDBJ whole genome shotgun (WGS) entry which is preliminary data.</text>
</comment>
<reference evidence="1" key="1">
    <citation type="submission" date="2020-08" db="EMBL/GenBank/DDBJ databases">
        <title>Multicomponent nature underlies the extraordinary mechanical properties of spider dragline silk.</title>
        <authorList>
            <person name="Kono N."/>
            <person name="Nakamura H."/>
            <person name="Mori M."/>
            <person name="Yoshida Y."/>
            <person name="Ohtoshi R."/>
            <person name="Malay A.D."/>
            <person name="Moran D.A.P."/>
            <person name="Tomita M."/>
            <person name="Numata K."/>
            <person name="Arakawa K."/>
        </authorList>
    </citation>
    <scope>NUCLEOTIDE SEQUENCE</scope>
</reference>
<dbReference type="EMBL" id="BMAU01021387">
    <property type="protein sequence ID" value="GFY28820.1"/>
    <property type="molecule type" value="Genomic_DNA"/>
</dbReference>
<gene>
    <name evidence="1" type="primary">X975_13968</name>
    <name evidence="1" type="ORF">TNCV_4719541</name>
</gene>
<proteinExistence type="predicted"/>
<dbReference type="AlphaFoldDB" id="A0A8X6W5U1"/>
<name>A0A8X6W5U1_TRICX</name>
<dbReference type="GO" id="GO:0003676">
    <property type="term" value="F:nucleic acid binding"/>
    <property type="evidence" value="ECO:0007669"/>
    <property type="project" value="InterPro"/>
</dbReference>
<dbReference type="InterPro" id="IPR036397">
    <property type="entry name" value="RNaseH_sf"/>
</dbReference>
<evidence type="ECO:0000313" key="2">
    <source>
        <dbReference type="Proteomes" id="UP000887159"/>
    </source>
</evidence>
<keyword evidence="2" id="KW-1185">Reference proteome</keyword>
<dbReference type="PANTHER" id="PTHR47326:SF1">
    <property type="entry name" value="HTH PSQ-TYPE DOMAIN-CONTAINING PROTEIN"/>
    <property type="match status" value="1"/>
</dbReference>
<protein>
    <recommendedName>
        <fullName evidence="3">Transposase</fullName>
    </recommendedName>
</protein>
<evidence type="ECO:0008006" key="3">
    <source>
        <dbReference type="Google" id="ProtNLM"/>
    </source>
</evidence>